<dbReference type="Pfam" id="PF01408">
    <property type="entry name" value="GFO_IDH_MocA"/>
    <property type="match status" value="1"/>
</dbReference>
<dbReference type="SUPFAM" id="SSF55347">
    <property type="entry name" value="Glyceraldehyde-3-phosphate dehydrogenase-like, C-terminal domain"/>
    <property type="match status" value="1"/>
</dbReference>
<name>A0AB73T796_9FIRM</name>
<evidence type="ECO:0000313" key="5">
    <source>
        <dbReference type="Proteomes" id="UP000245412"/>
    </source>
</evidence>
<accession>A0AB73T796</accession>
<dbReference type="InterPro" id="IPR000683">
    <property type="entry name" value="Gfo/Idh/MocA-like_OxRdtase_N"/>
</dbReference>
<protein>
    <submittedName>
        <fullName evidence="4">Dehydrogenase</fullName>
    </submittedName>
</protein>
<dbReference type="PANTHER" id="PTHR43818">
    <property type="entry name" value="BCDNA.GH03377"/>
    <property type="match status" value="1"/>
</dbReference>
<dbReference type="Pfam" id="PF22725">
    <property type="entry name" value="GFO_IDH_MocA_C3"/>
    <property type="match status" value="1"/>
</dbReference>
<dbReference type="Gene3D" id="3.30.360.10">
    <property type="entry name" value="Dihydrodipicolinate Reductase, domain 2"/>
    <property type="match status" value="1"/>
</dbReference>
<sequence length="350" mass="39080">MKMMEKPGAVRVGIIGLGGIARTHLEQCRAMGDHVILQAAAEADAGRRRQVCSEYGITHCYDDGISMMDQEELDGVIICVPPFLREPLIRCAVEKGIGVLCEKPLATGLEEGRRILDICRAHPEVPVLLNFKMRQGGNFQRAKQWMDKEAGRPTAILARYALVTDPDIWAPPRWFWDIKASGGLLIENAGHMIDYIMWIAGKADMIWGYTKQKSIASLPEDYMRKSQTEDHAVIVMEHEGGCTTTFVNTICYPGNRDGSIEIATSRGYFLEISECVRLRIRKGEEILAEYEEEPYGIGDGYTLKQFIEVLKGGEKGWAATAEDGYLALEAAVRARESARTGNWVHIREKG</sequence>
<dbReference type="InterPro" id="IPR050463">
    <property type="entry name" value="Gfo/Idh/MocA_oxidrdct_glycsds"/>
</dbReference>
<proteinExistence type="predicted"/>
<evidence type="ECO:0000259" key="3">
    <source>
        <dbReference type="Pfam" id="PF22725"/>
    </source>
</evidence>
<dbReference type="InterPro" id="IPR055170">
    <property type="entry name" value="GFO_IDH_MocA-like_dom"/>
</dbReference>
<evidence type="ECO:0000313" key="4">
    <source>
        <dbReference type="EMBL" id="PWJ77548.1"/>
    </source>
</evidence>
<feature type="domain" description="Gfo/Idh/MocA-like oxidoreductase N-terminal" evidence="2">
    <location>
        <begin position="10"/>
        <end position="124"/>
    </location>
</feature>
<dbReference type="GO" id="GO:0000166">
    <property type="term" value="F:nucleotide binding"/>
    <property type="evidence" value="ECO:0007669"/>
    <property type="project" value="InterPro"/>
</dbReference>
<dbReference type="SUPFAM" id="SSF51735">
    <property type="entry name" value="NAD(P)-binding Rossmann-fold domains"/>
    <property type="match status" value="1"/>
</dbReference>
<keyword evidence="1" id="KW-0560">Oxidoreductase</keyword>
<dbReference type="Proteomes" id="UP000245412">
    <property type="component" value="Unassembled WGS sequence"/>
</dbReference>
<gene>
    <name evidence="4" type="ORF">C7383_103394</name>
</gene>
<feature type="domain" description="GFO/IDH/MocA-like oxidoreductase" evidence="3">
    <location>
        <begin position="139"/>
        <end position="268"/>
    </location>
</feature>
<evidence type="ECO:0000259" key="2">
    <source>
        <dbReference type="Pfam" id="PF01408"/>
    </source>
</evidence>
<comment type="caution">
    <text evidence="4">The sequence shown here is derived from an EMBL/GenBank/DDBJ whole genome shotgun (WGS) entry which is preliminary data.</text>
</comment>
<organism evidence="4 5">
    <name type="scientific">Murimonas intestini</name>
    <dbReference type="NCBI Taxonomy" id="1337051"/>
    <lineage>
        <taxon>Bacteria</taxon>
        <taxon>Bacillati</taxon>
        <taxon>Bacillota</taxon>
        <taxon>Clostridia</taxon>
        <taxon>Lachnospirales</taxon>
        <taxon>Lachnospiraceae</taxon>
        <taxon>Murimonas</taxon>
    </lineage>
</organism>
<reference evidence="4 5" key="1">
    <citation type="submission" date="2018-05" db="EMBL/GenBank/DDBJ databases">
        <authorList>
            <person name="Goeker M."/>
            <person name="Huntemann M."/>
            <person name="Clum A."/>
            <person name="Pillay M."/>
            <person name="Palaniappan K."/>
            <person name="Varghese N."/>
            <person name="Mikhailova N."/>
            <person name="Stamatis D."/>
            <person name="Reddy T."/>
            <person name="Daum C."/>
            <person name="Shapiro N."/>
            <person name="Ivanova N."/>
            <person name="Kyrpides N."/>
            <person name="Woyke T."/>
        </authorList>
    </citation>
    <scope>NUCLEOTIDE SEQUENCE [LARGE SCALE GENOMIC DNA]</scope>
    <source>
        <strain evidence="4 5">DSM 26524</strain>
    </source>
</reference>
<dbReference type="PANTHER" id="PTHR43818:SF11">
    <property type="entry name" value="BCDNA.GH03377"/>
    <property type="match status" value="1"/>
</dbReference>
<dbReference type="InterPro" id="IPR036291">
    <property type="entry name" value="NAD(P)-bd_dom_sf"/>
</dbReference>
<keyword evidence="5" id="KW-1185">Reference proteome</keyword>
<dbReference type="EMBL" id="QGGY01000003">
    <property type="protein sequence ID" value="PWJ77548.1"/>
    <property type="molecule type" value="Genomic_DNA"/>
</dbReference>
<dbReference type="GO" id="GO:0016491">
    <property type="term" value="F:oxidoreductase activity"/>
    <property type="evidence" value="ECO:0007669"/>
    <property type="project" value="UniProtKB-KW"/>
</dbReference>
<dbReference type="Gene3D" id="3.40.50.720">
    <property type="entry name" value="NAD(P)-binding Rossmann-like Domain"/>
    <property type="match status" value="1"/>
</dbReference>
<dbReference type="AlphaFoldDB" id="A0AB73T796"/>
<evidence type="ECO:0000256" key="1">
    <source>
        <dbReference type="ARBA" id="ARBA00023002"/>
    </source>
</evidence>